<dbReference type="AlphaFoldDB" id="A0A5B0S7Q5"/>
<feature type="compositionally biased region" description="Basic and acidic residues" evidence="1">
    <location>
        <begin position="1"/>
        <end position="10"/>
    </location>
</feature>
<feature type="compositionally biased region" description="Basic and acidic residues" evidence="1">
    <location>
        <begin position="106"/>
        <end position="118"/>
    </location>
</feature>
<feature type="compositionally biased region" description="Basic residues" evidence="1">
    <location>
        <begin position="164"/>
        <end position="173"/>
    </location>
</feature>
<accession>A0A5B0S7Q5</accession>
<feature type="region of interest" description="Disordered" evidence="1">
    <location>
        <begin position="327"/>
        <end position="361"/>
    </location>
</feature>
<evidence type="ECO:0000313" key="3">
    <source>
        <dbReference type="Proteomes" id="UP000325313"/>
    </source>
</evidence>
<feature type="region of interest" description="Disordered" evidence="1">
    <location>
        <begin position="194"/>
        <end position="224"/>
    </location>
</feature>
<sequence length="465" mass="52155">MVHPLFHDNNELEQLESELEQQPPELQESNGPSGVRHPRKRNRLADLSPNAVHTKRNRPEPDGPSSELPQRGRPSRPCASTSRIRRQERVRENSYVPQSPFPDDSVSEHESHARHPGDSDVPLLVANQRKRKQPHDSPASPQRQKKRATTALQLIPTAAQVSRQRSRNKRVHRNSLTVRPSYHDDEVIVPSYHPSASGVESWRSSLPRNLPSPTGPSSPSERVVSRREINPGLVAGCSCPGQQLVSQITEASGLLAHCLETVNLSSLRPSSSGDPISTTRSGPRNLSLLARVRQHIKALFGKCMHLNQFPPPATKREKANWKYEELDNVDNDSSGDESASNASRPSLDLHDDPSFPYPNGPGHKDASVATLSIMWRCMQQCGVVSFRPDLARGPHDTDNAFLWDLAHKIFLKLVAAQEYSEIDLEDTSEAKVRQAIYNHAKQIHRTYREAAWDPQRLDHRAILKR</sequence>
<feature type="region of interest" description="Disordered" evidence="1">
    <location>
        <begin position="1"/>
        <end position="178"/>
    </location>
</feature>
<feature type="compositionally biased region" description="Low complexity" evidence="1">
    <location>
        <begin position="20"/>
        <end position="29"/>
    </location>
</feature>
<gene>
    <name evidence="2" type="ORF">PGTUg99_030045</name>
</gene>
<organism evidence="2 3">
    <name type="scientific">Puccinia graminis f. sp. tritici</name>
    <dbReference type="NCBI Taxonomy" id="56615"/>
    <lineage>
        <taxon>Eukaryota</taxon>
        <taxon>Fungi</taxon>
        <taxon>Dikarya</taxon>
        <taxon>Basidiomycota</taxon>
        <taxon>Pucciniomycotina</taxon>
        <taxon>Pucciniomycetes</taxon>
        <taxon>Pucciniales</taxon>
        <taxon>Pucciniaceae</taxon>
        <taxon>Puccinia</taxon>
    </lineage>
</organism>
<dbReference type="Proteomes" id="UP000325313">
    <property type="component" value="Unassembled WGS sequence"/>
</dbReference>
<comment type="caution">
    <text evidence="2">The sequence shown here is derived from an EMBL/GenBank/DDBJ whole genome shotgun (WGS) entry which is preliminary data.</text>
</comment>
<dbReference type="EMBL" id="VDEP01000070">
    <property type="protein sequence ID" value="KAA1133877.1"/>
    <property type="molecule type" value="Genomic_DNA"/>
</dbReference>
<protein>
    <submittedName>
        <fullName evidence="2">Uncharacterized protein</fullName>
    </submittedName>
</protein>
<reference evidence="2 3" key="1">
    <citation type="submission" date="2019-05" db="EMBL/GenBank/DDBJ databases">
        <title>Emergence of the Ug99 lineage of the wheat stem rust pathogen through somatic hybridization.</title>
        <authorList>
            <person name="Li F."/>
            <person name="Upadhyaya N.M."/>
            <person name="Sperschneider J."/>
            <person name="Matny O."/>
            <person name="Nguyen-Phuc H."/>
            <person name="Mago R."/>
            <person name="Raley C."/>
            <person name="Miller M.E."/>
            <person name="Silverstein K.A.T."/>
            <person name="Henningsen E."/>
            <person name="Hirsch C.D."/>
            <person name="Visser B."/>
            <person name="Pretorius Z.A."/>
            <person name="Steffenson B.J."/>
            <person name="Schwessinger B."/>
            <person name="Dodds P.N."/>
            <person name="Figueroa M."/>
        </authorList>
    </citation>
    <scope>NUCLEOTIDE SEQUENCE [LARGE SCALE GENOMIC DNA]</scope>
    <source>
        <strain evidence="2 3">Ug99</strain>
    </source>
</reference>
<evidence type="ECO:0000256" key="1">
    <source>
        <dbReference type="SAM" id="MobiDB-lite"/>
    </source>
</evidence>
<proteinExistence type="predicted"/>
<name>A0A5B0S7Q5_PUCGR</name>
<evidence type="ECO:0000313" key="2">
    <source>
        <dbReference type="EMBL" id="KAA1133877.1"/>
    </source>
</evidence>